<feature type="binding site" evidence="6">
    <location>
        <position position="177"/>
    </location>
    <ligand>
        <name>substrate</name>
    </ligand>
</feature>
<dbReference type="Proteomes" id="UP000184509">
    <property type="component" value="Unassembled WGS sequence"/>
</dbReference>
<feature type="active site" evidence="6">
    <location>
        <position position="251"/>
    </location>
</feature>
<feature type="binding site" evidence="6">
    <location>
        <position position="263"/>
    </location>
    <ligand>
        <name>substrate</name>
    </ligand>
</feature>
<accession>A0A1M5F0N8</accession>
<organism evidence="8 9">
    <name type="scientific">Bacteroides luti</name>
    <dbReference type="NCBI Taxonomy" id="1297750"/>
    <lineage>
        <taxon>Bacteria</taxon>
        <taxon>Pseudomonadati</taxon>
        <taxon>Bacteroidota</taxon>
        <taxon>Bacteroidia</taxon>
        <taxon>Bacteroidales</taxon>
        <taxon>Bacteroidaceae</taxon>
        <taxon>Bacteroides</taxon>
    </lineage>
</organism>
<dbReference type="GO" id="GO:0005737">
    <property type="term" value="C:cytoplasm"/>
    <property type="evidence" value="ECO:0007669"/>
    <property type="project" value="UniProtKB-SubCell"/>
</dbReference>
<dbReference type="EMBL" id="FQTV01000015">
    <property type="protein sequence ID" value="SHF84812.1"/>
    <property type="molecule type" value="Genomic_DNA"/>
</dbReference>
<keyword evidence="2 6" id="KW-0963">Cytoplasm</keyword>
<dbReference type="AlphaFoldDB" id="A0A1M5F0N8"/>
<comment type="catalytic activity">
    <reaction evidence="6">
        <text>L-homoserine + acetyl-CoA = O-acetyl-L-homoserine + CoA</text>
        <dbReference type="Rhea" id="RHEA:13701"/>
        <dbReference type="ChEBI" id="CHEBI:57287"/>
        <dbReference type="ChEBI" id="CHEBI:57288"/>
        <dbReference type="ChEBI" id="CHEBI:57476"/>
        <dbReference type="ChEBI" id="CHEBI:57716"/>
        <dbReference type="EC" id="2.3.1.31"/>
    </reaction>
</comment>
<dbReference type="EC" id="2.3.1.31" evidence="6"/>
<evidence type="ECO:0000256" key="6">
    <source>
        <dbReference type="HAMAP-Rule" id="MF_00295"/>
    </source>
</evidence>
<feature type="binding site" evidence="6">
    <location>
        <position position="206"/>
    </location>
    <ligand>
        <name>substrate</name>
    </ligand>
</feature>
<evidence type="ECO:0000256" key="1">
    <source>
        <dbReference type="ARBA" id="ARBA00004496"/>
    </source>
</evidence>
<feature type="active site" description="Acyl-thioester intermediate" evidence="6 7">
    <location>
        <position position="156"/>
    </location>
</feature>
<dbReference type="FunFam" id="3.40.50.880:FF:000004">
    <property type="entry name" value="Homoserine O-succinyltransferase"/>
    <property type="match status" value="1"/>
</dbReference>
<feature type="site" description="Important for substrate specificity" evidence="6">
    <location>
        <position position="206"/>
    </location>
</feature>
<comment type="similarity">
    <text evidence="6">Belongs to the MetA family.</text>
</comment>
<evidence type="ECO:0000256" key="7">
    <source>
        <dbReference type="PIRSR" id="PIRSR000450-1"/>
    </source>
</evidence>
<dbReference type="PANTHER" id="PTHR20919:SF0">
    <property type="entry name" value="HOMOSERINE O-SUCCINYLTRANSFERASE"/>
    <property type="match status" value="1"/>
</dbReference>
<evidence type="ECO:0000256" key="5">
    <source>
        <dbReference type="ARBA" id="ARBA00023315"/>
    </source>
</evidence>
<gene>
    <name evidence="6" type="primary">metAA</name>
    <name evidence="8" type="ORF">SAMN05444405_11531</name>
</gene>
<comment type="function">
    <text evidence="6">Transfers an acetyl group from acetyl-CoA to L-homoserine, forming acetyl-L-homoserine.</text>
</comment>
<comment type="pathway">
    <text evidence="6">Amino-acid biosynthesis; L-methionine biosynthesis via de novo pathway; O-acetyl-L-homoserine from L-homoserine: step 1/1.</text>
</comment>
<evidence type="ECO:0000313" key="9">
    <source>
        <dbReference type="Proteomes" id="UP000184509"/>
    </source>
</evidence>
<dbReference type="HAMAP" id="MF_00295">
    <property type="entry name" value="MetA_acyltransf"/>
    <property type="match status" value="1"/>
</dbReference>
<proteinExistence type="inferred from homology"/>
<evidence type="ECO:0000256" key="4">
    <source>
        <dbReference type="ARBA" id="ARBA00022679"/>
    </source>
</evidence>
<protein>
    <recommendedName>
        <fullName evidence="6">Homoserine O-acetyltransferase</fullName>
        <shortName evidence="6">HAT</shortName>
        <ecNumber evidence="6">2.3.1.31</ecNumber>
    </recommendedName>
    <alternativeName>
        <fullName evidence="6">Homoserine transacetylase</fullName>
        <shortName evidence="6">HTA</shortName>
    </alternativeName>
</protein>
<reference evidence="8 9" key="1">
    <citation type="submission" date="2016-11" db="EMBL/GenBank/DDBJ databases">
        <authorList>
            <person name="Jaros S."/>
            <person name="Januszkiewicz K."/>
            <person name="Wedrychowicz H."/>
        </authorList>
    </citation>
    <scope>NUCLEOTIDE SEQUENCE [LARGE SCALE GENOMIC DNA]</scope>
    <source>
        <strain evidence="8 9">DSM 26991</strain>
    </source>
</reference>
<keyword evidence="4 6" id="KW-0808">Transferase</keyword>
<sequence length="319" mass="37488">MITFAVDIKILVKKMPLNLPDKLPAIELLKEENIFVIDNSRASQQDIRPLKIVILNLMPIKITTETDLIRLLSNTPLQLEVLFMKLKSHTSKNTPIEHMMTFYEDFENMKNEKYDGMIITGAPVEQMDYQDVTYWDEITEIFDWARTHVTSTLYICWAAQAGLYHYYGVPKYPLDKKMFGVFNHTPENLLNPIFRGFDDVFYVPHSRHTEIRREDILKVPELEILSESDEAGVYLVMGRNGREFFVTGHSEYSPLTLDEEYKRDLAKGLDIQIPCNYYRDNNPDNEPLVRWRGHANLLFANWLNYFVYQETPFNIDDIK</sequence>
<dbReference type="PIRSF" id="PIRSF000450">
    <property type="entry name" value="H_ser_succinyltr"/>
    <property type="match status" value="1"/>
</dbReference>
<dbReference type="InterPro" id="IPR033752">
    <property type="entry name" value="MetA_family"/>
</dbReference>
<dbReference type="InterPro" id="IPR029062">
    <property type="entry name" value="Class_I_gatase-like"/>
</dbReference>
<feature type="active site" description="Proton acceptor" evidence="6">
    <location>
        <position position="249"/>
    </location>
</feature>
<dbReference type="STRING" id="1297750.SAMN05444405_11531"/>
<name>A0A1M5F0N8_9BACE</name>
<evidence type="ECO:0000313" key="8">
    <source>
        <dbReference type="EMBL" id="SHF84812.1"/>
    </source>
</evidence>
<evidence type="ECO:0000256" key="2">
    <source>
        <dbReference type="ARBA" id="ARBA00022490"/>
    </source>
</evidence>
<dbReference type="UniPathway" id="UPA00051">
    <property type="reaction ID" value="UER00074"/>
</dbReference>
<dbReference type="GO" id="GO:0008899">
    <property type="term" value="F:homoserine O-succinyltransferase activity"/>
    <property type="evidence" value="ECO:0007669"/>
    <property type="project" value="UniProtKB-UniRule"/>
</dbReference>
<dbReference type="PANTHER" id="PTHR20919">
    <property type="entry name" value="HOMOSERINE O-SUCCINYLTRANSFERASE"/>
    <property type="match status" value="1"/>
</dbReference>
<dbReference type="GO" id="GO:0004414">
    <property type="term" value="F:homoserine O-acetyltransferase activity"/>
    <property type="evidence" value="ECO:0007669"/>
    <property type="project" value="UniProtKB-EC"/>
</dbReference>
<keyword evidence="6" id="KW-0486">Methionine biosynthesis</keyword>
<dbReference type="NCBIfam" id="TIGR01001">
    <property type="entry name" value="metA"/>
    <property type="match status" value="1"/>
</dbReference>
<keyword evidence="5 6" id="KW-0012">Acyltransferase</keyword>
<dbReference type="SUPFAM" id="SSF52317">
    <property type="entry name" value="Class I glutamine amidotransferase-like"/>
    <property type="match status" value="1"/>
</dbReference>
<dbReference type="GO" id="GO:0019281">
    <property type="term" value="P:L-methionine biosynthetic process from homoserine via O-succinyl-L-homoserine and cystathionine"/>
    <property type="evidence" value="ECO:0007669"/>
    <property type="project" value="InterPro"/>
</dbReference>
<keyword evidence="3 6" id="KW-0028">Amino-acid biosynthesis</keyword>
<feature type="site" description="Important for acyl-CoA specificity" evidence="6">
    <location>
        <position position="125"/>
    </location>
</feature>
<keyword evidence="9" id="KW-1185">Reference proteome</keyword>
<dbReference type="CDD" id="cd03131">
    <property type="entry name" value="GATase1_HTS"/>
    <property type="match status" value="1"/>
</dbReference>
<dbReference type="Pfam" id="PF04204">
    <property type="entry name" value="HTS"/>
    <property type="match status" value="1"/>
</dbReference>
<comment type="caution">
    <text evidence="6">Lacks conserved residue(s) required for the propagation of feature annotation.</text>
</comment>
<comment type="subcellular location">
    <subcellularLocation>
        <location evidence="1 6">Cytoplasm</location>
    </subcellularLocation>
</comment>
<evidence type="ECO:0000256" key="3">
    <source>
        <dbReference type="ARBA" id="ARBA00022605"/>
    </source>
</evidence>
<dbReference type="Gene3D" id="3.40.50.880">
    <property type="match status" value="1"/>
</dbReference>
<dbReference type="InterPro" id="IPR005697">
    <property type="entry name" value="HST_MetA"/>
</dbReference>